<dbReference type="EMBL" id="LT629710">
    <property type="protein sequence ID" value="SDP26151.1"/>
    <property type="molecule type" value="Genomic_DNA"/>
</dbReference>
<dbReference type="PROSITE" id="PS00356">
    <property type="entry name" value="HTH_LACI_1"/>
    <property type="match status" value="1"/>
</dbReference>
<feature type="domain" description="HTH lacI-type" evidence="5">
    <location>
        <begin position="13"/>
        <end position="64"/>
    </location>
</feature>
<dbReference type="InterPro" id="IPR028082">
    <property type="entry name" value="Peripla_BP_I"/>
</dbReference>
<keyword evidence="7" id="KW-1185">Reference proteome</keyword>
<evidence type="ECO:0000256" key="3">
    <source>
        <dbReference type="ARBA" id="ARBA00023163"/>
    </source>
</evidence>
<dbReference type="PANTHER" id="PTHR30146:SF153">
    <property type="entry name" value="LACTOSE OPERON REPRESSOR"/>
    <property type="match status" value="1"/>
</dbReference>
<evidence type="ECO:0000313" key="6">
    <source>
        <dbReference type="EMBL" id="SDP26151.1"/>
    </source>
</evidence>
<dbReference type="RefSeq" id="WP_090478054.1">
    <property type="nucleotide sequence ID" value="NZ_LT629710.1"/>
</dbReference>
<evidence type="ECO:0000313" key="7">
    <source>
        <dbReference type="Proteomes" id="UP000198741"/>
    </source>
</evidence>
<dbReference type="InterPro" id="IPR010982">
    <property type="entry name" value="Lambda_DNA-bd_dom_sf"/>
</dbReference>
<dbReference type="AlphaFoldDB" id="A0A1H0R9K2"/>
<keyword evidence="3" id="KW-0804">Transcription</keyword>
<reference evidence="6 7" key="1">
    <citation type="submission" date="2016-10" db="EMBL/GenBank/DDBJ databases">
        <authorList>
            <person name="de Groot N.N."/>
        </authorList>
    </citation>
    <scope>NUCLEOTIDE SEQUENCE [LARGE SCALE GENOMIC DNA]</scope>
    <source>
        <strain evidence="7">P4-7,KCTC 19426,CECT 7604</strain>
    </source>
</reference>
<organism evidence="6 7">
    <name type="scientific">Nakamurella panacisegetis</name>
    <dbReference type="NCBI Taxonomy" id="1090615"/>
    <lineage>
        <taxon>Bacteria</taxon>
        <taxon>Bacillati</taxon>
        <taxon>Actinomycetota</taxon>
        <taxon>Actinomycetes</taxon>
        <taxon>Nakamurellales</taxon>
        <taxon>Nakamurellaceae</taxon>
        <taxon>Nakamurella</taxon>
    </lineage>
</organism>
<dbReference type="SUPFAM" id="SSF53822">
    <property type="entry name" value="Periplasmic binding protein-like I"/>
    <property type="match status" value="1"/>
</dbReference>
<sequence length="360" mass="38535">MTVLVTESEDRKVTVADIAAAAGVSVATVSKVLNDRPDVSRKTRALVQALLEQHQYVRTPRTKTGNEPAPRRPPGGGLIDIVFNDAGSPWAAEMISGVQSAARAARVSVVVSVLGPGNEDRRQWVQDVTDRGSQGVILVASLSAADRGRVSQLGVPFVSVDPVGDFDSDLLSFGVFNWGGAATATQHLLDLGHRRIGTVTGPMRYLCSQERLAGYRATLERAGIESDPALIRPGDFHFESAVRGATELLQLADPPTAIFAANDEQALGVYTAVQRQGLRVPEDLSVVGFDDVPMSQWVLPPLTTIRQPIRELAELATGALLQTAHNAPTAPTRARTELPTTLVVRSSTAPPRPRRTAKRP</sequence>
<dbReference type="Pfam" id="PF13377">
    <property type="entry name" value="Peripla_BP_3"/>
    <property type="match status" value="1"/>
</dbReference>
<evidence type="ECO:0000256" key="1">
    <source>
        <dbReference type="ARBA" id="ARBA00023015"/>
    </source>
</evidence>
<accession>A0A1H0R9K2</accession>
<evidence type="ECO:0000256" key="4">
    <source>
        <dbReference type="SAM" id="MobiDB-lite"/>
    </source>
</evidence>
<dbReference type="Gene3D" id="1.10.260.40">
    <property type="entry name" value="lambda repressor-like DNA-binding domains"/>
    <property type="match status" value="1"/>
</dbReference>
<dbReference type="PANTHER" id="PTHR30146">
    <property type="entry name" value="LACI-RELATED TRANSCRIPTIONAL REPRESSOR"/>
    <property type="match status" value="1"/>
</dbReference>
<dbReference type="GO" id="GO:0003700">
    <property type="term" value="F:DNA-binding transcription factor activity"/>
    <property type="evidence" value="ECO:0007669"/>
    <property type="project" value="TreeGrafter"/>
</dbReference>
<dbReference type="Proteomes" id="UP000198741">
    <property type="component" value="Chromosome I"/>
</dbReference>
<name>A0A1H0R9K2_9ACTN</name>
<proteinExistence type="predicted"/>
<dbReference type="InterPro" id="IPR046335">
    <property type="entry name" value="LacI/GalR-like_sensor"/>
</dbReference>
<keyword evidence="1" id="KW-0805">Transcription regulation</keyword>
<feature type="region of interest" description="Disordered" evidence="4">
    <location>
        <begin position="341"/>
        <end position="360"/>
    </location>
</feature>
<evidence type="ECO:0000256" key="2">
    <source>
        <dbReference type="ARBA" id="ARBA00023125"/>
    </source>
</evidence>
<dbReference type="PROSITE" id="PS50932">
    <property type="entry name" value="HTH_LACI_2"/>
    <property type="match status" value="1"/>
</dbReference>
<dbReference type="InterPro" id="IPR000843">
    <property type="entry name" value="HTH_LacI"/>
</dbReference>
<dbReference type="Pfam" id="PF00356">
    <property type="entry name" value="LacI"/>
    <property type="match status" value="1"/>
</dbReference>
<dbReference type="OrthoDB" id="3227375at2"/>
<dbReference type="CDD" id="cd01392">
    <property type="entry name" value="HTH_LacI"/>
    <property type="match status" value="1"/>
</dbReference>
<dbReference type="PRINTS" id="PR00036">
    <property type="entry name" value="HTHLACI"/>
</dbReference>
<evidence type="ECO:0000259" key="5">
    <source>
        <dbReference type="PROSITE" id="PS50932"/>
    </source>
</evidence>
<keyword evidence="2" id="KW-0238">DNA-binding</keyword>
<dbReference type="SMART" id="SM00354">
    <property type="entry name" value="HTH_LACI"/>
    <property type="match status" value="1"/>
</dbReference>
<dbReference type="STRING" id="1090615.SAMN04515671_3460"/>
<gene>
    <name evidence="6" type="ORF">SAMN04515671_3460</name>
</gene>
<dbReference type="SUPFAM" id="SSF47413">
    <property type="entry name" value="lambda repressor-like DNA-binding domains"/>
    <property type="match status" value="1"/>
</dbReference>
<dbReference type="Gene3D" id="3.40.50.2300">
    <property type="match status" value="2"/>
</dbReference>
<protein>
    <submittedName>
        <fullName evidence="6">Transcriptional regulator, LacI family</fullName>
    </submittedName>
</protein>
<dbReference type="GO" id="GO:0000976">
    <property type="term" value="F:transcription cis-regulatory region binding"/>
    <property type="evidence" value="ECO:0007669"/>
    <property type="project" value="TreeGrafter"/>
</dbReference>